<name>A0A1U7IJ85_9CYAN</name>
<keyword evidence="14 19" id="KW-0472">Membrane</keyword>
<dbReference type="PRINTS" id="PR00344">
    <property type="entry name" value="BCTRLSENSOR"/>
</dbReference>
<evidence type="ECO:0000256" key="11">
    <source>
        <dbReference type="ARBA" id="ARBA00022840"/>
    </source>
</evidence>
<dbReference type="Pfam" id="PF02518">
    <property type="entry name" value="HATPase_c"/>
    <property type="match status" value="1"/>
</dbReference>
<evidence type="ECO:0000256" key="5">
    <source>
        <dbReference type="ARBA" id="ARBA00022475"/>
    </source>
</evidence>
<evidence type="ECO:0000256" key="18">
    <source>
        <dbReference type="SAM" id="Coils"/>
    </source>
</evidence>
<dbReference type="PANTHER" id="PTHR43047">
    <property type="entry name" value="TWO-COMPONENT HISTIDINE PROTEIN KINASE"/>
    <property type="match status" value="1"/>
</dbReference>
<dbReference type="InterPro" id="IPR007895">
    <property type="entry name" value="MASE1"/>
</dbReference>
<keyword evidence="10" id="KW-0418">Kinase</keyword>
<dbReference type="SMART" id="SM00388">
    <property type="entry name" value="HisKA"/>
    <property type="match status" value="1"/>
</dbReference>
<dbReference type="PANTHER" id="PTHR43047:SF72">
    <property type="entry name" value="OSMOSENSING HISTIDINE PROTEIN KINASE SLN1"/>
    <property type="match status" value="1"/>
</dbReference>
<dbReference type="GO" id="GO:0005524">
    <property type="term" value="F:ATP binding"/>
    <property type="evidence" value="ECO:0007669"/>
    <property type="project" value="UniProtKB-KW"/>
</dbReference>
<dbReference type="GO" id="GO:0000155">
    <property type="term" value="F:phosphorelay sensor kinase activity"/>
    <property type="evidence" value="ECO:0007669"/>
    <property type="project" value="InterPro"/>
</dbReference>
<keyword evidence="7" id="KW-0808">Transferase</keyword>
<feature type="domain" description="Response regulatory" evidence="21">
    <location>
        <begin position="709"/>
        <end position="824"/>
    </location>
</feature>
<dbReference type="CDD" id="cd00082">
    <property type="entry name" value="HisKA"/>
    <property type="match status" value="1"/>
</dbReference>
<dbReference type="OrthoDB" id="569347at2"/>
<dbReference type="CDD" id="cd17546">
    <property type="entry name" value="REC_hyHK_CKI1_RcsC-like"/>
    <property type="match status" value="1"/>
</dbReference>
<dbReference type="InterPro" id="IPR000700">
    <property type="entry name" value="PAS-assoc_C"/>
</dbReference>
<evidence type="ECO:0000313" key="24">
    <source>
        <dbReference type="Proteomes" id="UP000185860"/>
    </source>
</evidence>
<feature type="transmembrane region" description="Helical" evidence="19">
    <location>
        <begin position="268"/>
        <end position="290"/>
    </location>
</feature>
<feature type="transmembrane region" description="Helical" evidence="19">
    <location>
        <begin position="155"/>
        <end position="177"/>
    </location>
</feature>
<evidence type="ECO:0000256" key="8">
    <source>
        <dbReference type="ARBA" id="ARBA00022692"/>
    </source>
</evidence>
<dbReference type="Pfam" id="PF00512">
    <property type="entry name" value="HisKA"/>
    <property type="match status" value="1"/>
</dbReference>
<dbReference type="InterPro" id="IPR003594">
    <property type="entry name" value="HATPase_dom"/>
</dbReference>
<feature type="transmembrane region" description="Helical" evidence="19">
    <location>
        <begin position="238"/>
        <end position="256"/>
    </location>
</feature>
<dbReference type="SUPFAM" id="SSF52172">
    <property type="entry name" value="CheY-like"/>
    <property type="match status" value="1"/>
</dbReference>
<evidence type="ECO:0000256" key="17">
    <source>
        <dbReference type="PROSITE-ProRule" id="PRU00169"/>
    </source>
</evidence>
<dbReference type="InterPro" id="IPR036890">
    <property type="entry name" value="HATPase_C_sf"/>
</dbReference>
<dbReference type="Gene3D" id="3.30.565.10">
    <property type="entry name" value="Histidine kinase-like ATPase, C-terminal domain"/>
    <property type="match status" value="1"/>
</dbReference>
<dbReference type="Pfam" id="PF05231">
    <property type="entry name" value="MASE1"/>
    <property type="match status" value="1"/>
</dbReference>
<keyword evidence="9" id="KW-0547">Nucleotide-binding</keyword>
<dbReference type="PROSITE" id="PS50109">
    <property type="entry name" value="HIS_KIN"/>
    <property type="match status" value="1"/>
</dbReference>
<dbReference type="Gene3D" id="1.10.287.130">
    <property type="match status" value="1"/>
</dbReference>
<evidence type="ECO:0000259" key="22">
    <source>
        <dbReference type="PROSITE" id="PS50113"/>
    </source>
</evidence>
<dbReference type="SUPFAM" id="SSF55874">
    <property type="entry name" value="ATPase domain of HSP90 chaperone/DNA topoisomerase II/histidine kinase"/>
    <property type="match status" value="1"/>
</dbReference>
<evidence type="ECO:0000313" key="23">
    <source>
        <dbReference type="EMBL" id="OKH37163.1"/>
    </source>
</evidence>
<dbReference type="InterPro" id="IPR011006">
    <property type="entry name" value="CheY-like_superfamily"/>
</dbReference>
<organism evidence="23 24">
    <name type="scientific">[Phormidium ambiguum] IAM M-71</name>
    <dbReference type="NCBI Taxonomy" id="454136"/>
    <lineage>
        <taxon>Bacteria</taxon>
        <taxon>Bacillati</taxon>
        <taxon>Cyanobacteriota</taxon>
        <taxon>Cyanophyceae</taxon>
        <taxon>Oscillatoriophycideae</taxon>
        <taxon>Aerosakkonematales</taxon>
        <taxon>Aerosakkonemataceae</taxon>
        <taxon>Floridanema</taxon>
    </lineage>
</organism>
<evidence type="ECO:0000256" key="19">
    <source>
        <dbReference type="SAM" id="Phobius"/>
    </source>
</evidence>
<dbReference type="SMART" id="SM00387">
    <property type="entry name" value="HATPase_c"/>
    <property type="match status" value="1"/>
</dbReference>
<evidence type="ECO:0000256" key="7">
    <source>
        <dbReference type="ARBA" id="ARBA00022679"/>
    </source>
</evidence>
<evidence type="ECO:0000256" key="10">
    <source>
        <dbReference type="ARBA" id="ARBA00022777"/>
    </source>
</evidence>
<comment type="similarity">
    <text evidence="3">In the N-terminal section; belongs to the phytochrome family.</text>
</comment>
<evidence type="ECO:0000256" key="14">
    <source>
        <dbReference type="ARBA" id="ARBA00023136"/>
    </source>
</evidence>
<dbReference type="STRING" id="454136.NIES2119_15215"/>
<comment type="subcellular location">
    <subcellularLocation>
        <location evidence="2">Cell membrane</location>
        <topology evidence="2">Multi-pass membrane protein</topology>
    </subcellularLocation>
</comment>
<evidence type="ECO:0000256" key="4">
    <source>
        <dbReference type="ARBA" id="ARBA00012438"/>
    </source>
</evidence>
<feature type="domain" description="Histidine kinase" evidence="20">
    <location>
        <begin position="463"/>
        <end position="686"/>
    </location>
</feature>
<evidence type="ECO:0000256" key="6">
    <source>
        <dbReference type="ARBA" id="ARBA00022553"/>
    </source>
</evidence>
<dbReference type="EC" id="2.7.13.3" evidence="4"/>
<protein>
    <recommendedName>
        <fullName evidence="16">Circadian input-output histidine kinase CikA</fullName>
        <ecNumber evidence="4">2.7.13.3</ecNumber>
    </recommendedName>
</protein>
<evidence type="ECO:0000256" key="2">
    <source>
        <dbReference type="ARBA" id="ARBA00004651"/>
    </source>
</evidence>
<dbReference type="SUPFAM" id="SSF47384">
    <property type="entry name" value="Homodimeric domain of signal transducing histidine kinase"/>
    <property type="match status" value="1"/>
</dbReference>
<evidence type="ECO:0000256" key="16">
    <source>
        <dbReference type="ARBA" id="ARBA00074306"/>
    </source>
</evidence>
<keyword evidence="15" id="KW-0131">Cell cycle</keyword>
<dbReference type="SUPFAM" id="SSF55785">
    <property type="entry name" value="PYP-like sensor domain (PAS domain)"/>
    <property type="match status" value="1"/>
</dbReference>
<dbReference type="InterPro" id="IPR005467">
    <property type="entry name" value="His_kinase_dom"/>
</dbReference>
<gene>
    <name evidence="23" type="ORF">NIES2119_15215</name>
</gene>
<keyword evidence="12 19" id="KW-1133">Transmembrane helix</keyword>
<feature type="modified residue" description="4-aspartylphosphate" evidence="17">
    <location>
        <position position="758"/>
    </location>
</feature>
<comment type="catalytic activity">
    <reaction evidence="1">
        <text>ATP + protein L-histidine = ADP + protein N-phospho-L-histidine.</text>
        <dbReference type="EC" id="2.7.13.3"/>
    </reaction>
</comment>
<dbReference type="Pfam" id="PF00072">
    <property type="entry name" value="Response_reg"/>
    <property type="match status" value="1"/>
</dbReference>
<dbReference type="EMBL" id="MRCE01000013">
    <property type="protein sequence ID" value="OKH37163.1"/>
    <property type="molecule type" value="Genomic_DNA"/>
</dbReference>
<dbReference type="InterPro" id="IPR001789">
    <property type="entry name" value="Sig_transdc_resp-reg_receiver"/>
</dbReference>
<evidence type="ECO:0000256" key="1">
    <source>
        <dbReference type="ARBA" id="ARBA00000085"/>
    </source>
</evidence>
<dbReference type="GO" id="GO:0005886">
    <property type="term" value="C:plasma membrane"/>
    <property type="evidence" value="ECO:0007669"/>
    <property type="project" value="UniProtKB-SubCell"/>
</dbReference>
<feature type="transmembrane region" description="Helical" evidence="19">
    <location>
        <begin position="122"/>
        <end position="149"/>
    </location>
</feature>
<feature type="transmembrane region" description="Helical" evidence="19">
    <location>
        <begin position="198"/>
        <end position="218"/>
    </location>
</feature>
<comment type="caution">
    <text evidence="23">The sequence shown here is derived from an EMBL/GenBank/DDBJ whole genome shotgun (WGS) entry which is preliminary data.</text>
</comment>
<dbReference type="InterPro" id="IPR004358">
    <property type="entry name" value="Sig_transdc_His_kin-like_C"/>
</dbReference>
<dbReference type="SMART" id="SM00448">
    <property type="entry name" value="REC"/>
    <property type="match status" value="1"/>
</dbReference>
<feature type="coiled-coil region" evidence="18">
    <location>
        <begin position="436"/>
        <end position="463"/>
    </location>
</feature>
<dbReference type="FunFam" id="3.30.565.10:FF:000010">
    <property type="entry name" value="Sensor histidine kinase RcsC"/>
    <property type="match status" value="1"/>
</dbReference>
<keyword evidence="5" id="KW-1003">Cell membrane</keyword>
<accession>A0A1U7IJ85</accession>
<keyword evidence="8 19" id="KW-0812">Transmembrane</keyword>
<dbReference type="Proteomes" id="UP000185860">
    <property type="component" value="Unassembled WGS sequence"/>
</dbReference>
<evidence type="ECO:0000256" key="9">
    <source>
        <dbReference type="ARBA" id="ARBA00022741"/>
    </source>
</evidence>
<dbReference type="InterPro" id="IPR036097">
    <property type="entry name" value="HisK_dim/P_sf"/>
</dbReference>
<evidence type="ECO:0000256" key="12">
    <source>
        <dbReference type="ARBA" id="ARBA00022989"/>
    </source>
</evidence>
<dbReference type="AlphaFoldDB" id="A0A1U7IJ85"/>
<evidence type="ECO:0000256" key="13">
    <source>
        <dbReference type="ARBA" id="ARBA00023012"/>
    </source>
</evidence>
<dbReference type="InterPro" id="IPR003661">
    <property type="entry name" value="HisK_dim/P_dom"/>
</dbReference>
<dbReference type="RefSeq" id="WP_073594342.1">
    <property type="nucleotide sequence ID" value="NZ_MRCE01000013.1"/>
</dbReference>
<proteinExistence type="inferred from homology"/>
<evidence type="ECO:0000256" key="3">
    <source>
        <dbReference type="ARBA" id="ARBA00006402"/>
    </source>
</evidence>
<dbReference type="InterPro" id="IPR035965">
    <property type="entry name" value="PAS-like_dom_sf"/>
</dbReference>
<feature type="transmembrane region" description="Helical" evidence="19">
    <location>
        <begin position="47"/>
        <end position="68"/>
    </location>
</feature>
<dbReference type="PROSITE" id="PS50110">
    <property type="entry name" value="RESPONSE_REGULATORY"/>
    <property type="match status" value="1"/>
</dbReference>
<dbReference type="Gene3D" id="3.40.50.2300">
    <property type="match status" value="1"/>
</dbReference>
<keyword evidence="18" id="KW-0175">Coiled coil</keyword>
<keyword evidence="13" id="KW-0902">Two-component regulatory system</keyword>
<dbReference type="FunFam" id="1.10.287.130:FF:000038">
    <property type="entry name" value="Sensory transduction histidine kinase"/>
    <property type="match status" value="1"/>
</dbReference>
<dbReference type="Gene3D" id="3.30.450.20">
    <property type="entry name" value="PAS domain"/>
    <property type="match status" value="1"/>
</dbReference>
<feature type="transmembrane region" description="Helical" evidence="19">
    <location>
        <begin position="14"/>
        <end position="35"/>
    </location>
</feature>
<evidence type="ECO:0000259" key="21">
    <source>
        <dbReference type="PROSITE" id="PS50110"/>
    </source>
</evidence>
<dbReference type="CDD" id="cd16922">
    <property type="entry name" value="HATPase_EvgS-ArcB-TorS-like"/>
    <property type="match status" value="1"/>
</dbReference>
<keyword evidence="11" id="KW-0067">ATP-binding</keyword>
<dbReference type="GO" id="GO:0009927">
    <property type="term" value="F:histidine phosphotransfer kinase activity"/>
    <property type="evidence" value="ECO:0007669"/>
    <property type="project" value="TreeGrafter"/>
</dbReference>
<reference evidence="23 24" key="1">
    <citation type="submission" date="2016-11" db="EMBL/GenBank/DDBJ databases">
        <title>Draft Genome Sequences of Nine Cyanobacterial Strains from Diverse Habitats.</title>
        <authorList>
            <person name="Zhu T."/>
            <person name="Hou S."/>
            <person name="Lu X."/>
            <person name="Hess W.R."/>
        </authorList>
    </citation>
    <scope>NUCLEOTIDE SEQUENCE [LARGE SCALE GENOMIC DNA]</scope>
    <source>
        <strain evidence="23 24">IAM M-71</strain>
    </source>
</reference>
<evidence type="ECO:0000256" key="15">
    <source>
        <dbReference type="ARBA" id="ARBA00023306"/>
    </source>
</evidence>
<keyword evidence="6 17" id="KW-0597">Phosphoprotein</keyword>
<dbReference type="PROSITE" id="PS50113">
    <property type="entry name" value="PAC"/>
    <property type="match status" value="1"/>
</dbReference>
<evidence type="ECO:0000259" key="20">
    <source>
        <dbReference type="PROSITE" id="PS50109"/>
    </source>
</evidence>
<feature type="domain" description="PAC" evidence="22">
    <location>
        <begin position="394"/>
        <end position="445"/>
    </location>
</feature>
<sequence length="912" mass="102823">MNKKYKLISDRQTLVWSAILAIVYFIIAQISLYFSSQPENITPIWPASGIALAAILLRGYQLAIGVFLGSFALESWLYNLEITNLPIILTYTSANVIEALLAAFLIKNLIKNNLLNSVKNVVFFAILGGLSTLFSSAIAAIGSCILAKINYTQFIQFLGTWWISTGVGILVFAPVILTWTQSSWQLKQRFQERIEFSLLLFLTIAISYASFGGGYPFAYILLPLLVWSAFRLGQQETTLLVVIVSVMSIWGTVKGHGTFVRESQKESLLFLQSFLGVISLTALVFSALVYENRQAELNLKKANEILEQRVKERTSALQESEALLKETQRLAKVGGWEFYLETKELIWTEEVYQIYEFNYDTPLIIDTVKSFYLPGFLQNLEKAMSNAIANRESFNLELQLNTAKGNQRWVYIIGQPHLKDNLVIKLKGTIQDITERKIAEIALQKAKEAADNANKAKSEFLSNMSHELRTPLNGILGYAQILQQSTDFNSKHRKFLEIIEQAGLHLLALINDVLDLSKIEARKMELLPKDFHLASFLASVIEIIRIRAENKGIAFYYIPDSNFPDGVIADEKRLRQVLINLLGNAIKFTSIGSVTFQVEMLNHQEKMASIRFKITDTGVGIKPEEIPKIFLPFEQAEAGNKQVEGTGLGLTISRKLVQMMGSEIKIKSDLGQGSSFWFDVTFPISQGWEKVAIITEKGKIIGYNGQQQKLLVIDDRKVNRGVLVEVLALLGFAIAEAENGAEGLTKIEIFQPDLIITDIAMPVMDGYEMTQTIRQSKHLNIPIIASSASVSAADQNKAIRMGCSDFLPKPIDMEQLFIMLQKHLQLQWIYEQKETQEKIITSNNQELIFPALEELDTLYQASRIGNIAKIKNEARRIEKIDKKYQPLVDRILQLAEQFNEKAILQLIESAFK</sequence>